<dbReference type="Pfam" id="PF00171">
    <property type="entry name" value="Aldedh"/>
    <property type="match status" value="1"/>
</dbReference>
<name>A0A0C4E7J2_MAGP6</name>
<organism evidence="9 10">
    <name type="scientific">Magnaporthiopsis poae (strain ATCC 64411 / 73-15)</name>
    <name type="common">Kentucky bluegrass fungus</name>
    <name type="synonym">Magnaporthe poae</name>
    <dbReference type="NCBI Taxonomy" id="644358"/>
    <lineage>
        <taxon>Eukaryota</taxon>
        <taxon>Fungi</taxon>
        <taxon>Dikarya</taxon>
        <taxon>Ascomycota</taxon>
        <taxon>Pezizomycotina</taxon>
        <taxon>Sordariomycetes</taxon>
        <taxon>Sordariomycetidae</taxon>
        <taxon>Magnaporthales</taxon>
        <taxon>Magnaporthaceae</taxon>
        <taxon>Magnaporthiopsis</taxon>
    </lineage>
</organism>
<reference evidence="9" key="4">
    <citation type="journal article" date="2015" name="G3 (Bethesda)">
        <title>Genome sequences of three phytopathogenic species of the Magnaporthaceae family of fungi.</title>
        <authorList>
            <person name="Okagaki L.H."/>
            <person name="Nunes C.C."/>
            <person name="Sailsbery J."/>
            <person name="Clay B."/>
            <person name="Brown D."/>
            <person name="John T."/>
            <person name="Oh Y."/>
            <person name="Young N."/>
            <person name="Fitzgerald M."/>
            <person name="Haas B.J."/>
            <person name="Zeng Q."/>
            <person name="Young S."/>
            <person name="Adiconis X."/>
            <person name="Fan L."/>
            <person name="Levin J.Z."/>
            <person name="Mitchell T.K."/>
            <person name="Okubara P.A."/>
            <person name="Farman M.L."/>
            <person name="Kohn L.M."/>
            <person name="Birren B."/>
            <person name="Ma L.-J."/>
            <person name="Dean R.A."/>
        </authorList>
    </citation>
    <scope>NUCLEOTIDE SEQUENCE</scope>
    <source>
        <strain evidence="9">ATCC 64411 / 73-15</strain>
    </source>
</reference>
<dbReference type="GO" id="GO:0004029">
    <property type="term" value="F:aldehyde dehydrogenase (NAD+) activity"/>
    <property type="evidence" value="ECO:0007669"/>
    <property type="project" value="UniProtKB-EC"/>
</dbReference>
<evidence type="ECO:0000256" key="5">
    <source>
        <dbReference type="PROSITE-ProRule" id="PRU10007"/>
    </source>
</evidence>
<dbReference type="AlphaFoldDB" id="A0A0C4E7J2"/>
<dbReference type="Gene3D" id="3.40.309.10">
    <property type="entry name" value="Aldehyde Dehydrogenase, Chain A, domain 2"/>
    <property type="match status" value="1"/>
</dbReference>
<reference evidence="10" key="2">
    <citation type="submission" date="2010-05" db="EMBL/GenBank/DDBJ databases">
        <title>The genome sequence of Magnaporthe poae strain ATCC 64411.</title>
        <authorList>
            <person name="Ma L.-J."/>
            <person name="Dead R."/>
            <person name="Young S."/>
            <person name="Zeng Q."/>
            <person name="Koehrsen M."/>
            <person name="Alvarado L."/>
            <person name="Berlin A."/>
            <person name="Chapman S.B."/>
            <person name="Chen Z."/>
            <person name="Freedman E."/>
            <person name="Gellesch M."/>
            <person name="Goldberg J."/>
            <person name="Griggs A."/>
            <person name="Gujja S."/>
            <person name="Heilman E.R."/>
            <person name="Heiman D."/>
            <person name="Hepburn T."/>
            <person name="Howarth C."/>
            <person name="Jen D."/>
            <person name="Larson L."/>
            <person name="Mehta T."/>
            <person name="Neiman D."/>
            <person name="Pearson M."/>
            <person name="Roberts A."/>
            <person name="Saif S."/>
            <person name="Shea T."/>
            <person name="Shenoy N."/>
            <person name="Sisk P."/>
            <person name="Stolte C."/>
            <person name="Sykes S."/>
            <person name="Walk T."/>
            <person name="White J."/>
            <person name="Yandava C."/>
            <person name="Haas B."/>
            <person name="Nusbaum C."/>
            <person name="Birren B."/>
        </authorList>
    </citation>
    <scope>NUCLEOTIDE SEQUENCE [LARGE SCALE GENOMIC DNA]</scope>
    <source>
        <strain evidence="10">ATCC 64411 / 73-15</strain>
    </source>
</reference>
<dbReference type="FunFam" id="3.40.309.10:FF:000012">
    <property type="entry name" value="Betaine aldehyde dehydrogenase"/>
    <property type="match status" value="1"/>
</dbReference>
<evidence type="ECO:0000256" key="6">
    <source>
        <dbReference type="RuleBase" id="RU003345"/>
    </source>
</evidence>
<dbReference type="SUPFAM" id="SSF53720">
    <property type="entry name" value="ALDH-like"/>
    <property type="match status" value="1"/>
</dbReference>
<feature type="active site" evidence="5">
    <location>
        <position position="254"/>
    </location>
</feature>
<feature type="domain" description="Aldehyde dehydrogenase" evidence="7">
    <location>
        <begin position="21"/>
        <end position="482"/>
    </location>
</feature>
<dbReference type="eggNOG" id="KOG2450">
    <property type="taxonomic scope" value="Eukaryota"/>
</dbReference>
<dbReference type="InterPro" id="IPR016161">
    <property type="entry name" value="Ald_DH/histidinol_DH"/>
</dbReference>
<dbReference type="InterPro" id="IPR015590">
    <property type="entry name" value="Aldehyde_DH_dom"/>
</dbReference>
<dbReference type="Gene3D" id="3.40.605.10">
    <property type="entry name" value="Aldehyde Dehydrogenase, Chain A, domain 1"/>
    <property type="match status" value="1"/>
</dbReference>
<protein>
    <recommendedName>
        <fullName evidence="3">aldehyde dehydrogenase (NAD(+))</fullName>
        <ecNumber evidence="3">1.2.1.3</ecNumber>
    </recommendedName>
</protein>
<reference evidence="8" key="1">
    <citation type="submission" date="2010-05" db="EMBL/GenBank/DDBJ databases">
        <title>The Genome Sequence of Magnaporthe poae strain ATCC 64411.</title>
        <authorList>
            <consortium name="The Broad Institute Genome Sequencing Platform"/>
            <consortium name="Broad Institute Genome Sequencing Center for Infectious Disease"/>
            <person name="Ma L.-J."/>
            <person name="Dead R."/>
            <person name="Young S."/>
            <person name="Zeng Q."/>
            <person name="Koehrsen M."/>
            <person name="Alvarado L."/>
            <person name="Berlin A."/>
            <person name="Chapman S.B."/>
            <person name="Chen Z."/>
            <person name="Freedman E."/>
            <person name="Gellesch M."/>
            <person name="Goldberg J."/>
            <person name="Griggs A."/>
            <person name="Gujja S."/>
            <person name="Heilman E.R."/>
            <person name="Heiman D."/>
            <person name="Hepburn T."/>
            <person name="Howarth C."/>
            <person name="Jen D."/>
            <person name="Larson L."/>
            <person name="Mehta T."/>
            <person name="Neiman D."/>
            <person name="Pearson M."/>
            <person name="Roberts A."/>
            <person name="Saif S."/>
            <person name="Shea T."/>
            <person name="Shenoy N."/>
            <person name="Sisk P."/>
            <person name="Stolte C."/>
            <person name="Sykes S."/>
            <person name="Walk T."/>
            <person name="White J."/>
            <person name="Yandava C."/>
            <person name="Haas B."/>
            <person name="Nusbaum C."/>
            <person name="Birren B."/>
        </authorList>
    </citation>
    <scope>NUCLEOTIDE SEQUENCE</scope>
    <source>
        <strain evidence="8">ATCC 64411</strain>
    </source>
</reference>
<dbReference type="Proteomes" id="UP000011715">
    <property type="component" value="Unassembled WGS sequence"/>
</dbReference>
<dbReference type="FunFam" id="3.40.605.10:FF:000001">
    <property type="entry name" value="Aldehyde dehydrogenase 1"/>
    <property type="match status" value="1"/>
</dbReference>
<reference evidence="8" key="3">
    <citation type="submission" date="2011-03" db="EMBL/GenBank/DDBJ databases">
        <title>Annotation of Magnaporthe poae ATCC 64411.</title>
        <authorList>
            <person name="Ma L.-J."/>
            <person name="Dead R."/>
            <person name="Young S.K."/>
            <person name="Zeng Q."/>
            <person name="Gargeya S."/>
            <person name="Fitzgerald M."/>
            <person name="Haas B."/>
            <person name="Abouelleil A."/>
            <person name="Alvarado L."/>
            <person name="Arachchi H.M."/>
            <person name="Berlin A."/>
            <person name="Brown A."/>
            <person name="Chapman S.B."/>
            <person name="Chen Z."/>
            <person name="Dunbar C."/>
            <person name="Freedman E."/>
            <person name="Gearin G."/>
            <person name="Gellesch M."/>
            <person name="Goldberg J."/>
            <person name="Griggs A."/>
            <person name="Gujja S."/>
            <person name="Heiman D."/>
            <person name="Howarth C."/>
            <person name="Larson L."/>
            <person name="Lui A."/>
            <person name="MacDonald P.J.P."/>
            <person name="Mehta T."/>
            <person name="Montmayeur A."/>
            <person name="Murphy C."/>
            <person name="Neiman D."/>
            <person name="Pearson M."/>
            <person name="Priest M."/>
            <person name="Roberts A."/>
            <person name="Saif S."/>
            <person name="Shea T."/>
            <person name="Shenoy N."/>
            <person name="Sisk P."/>
            <person name="Stolte C."/>
            <person name="Sykes S."/>
            <person name="Yandava C."/>
            <person name="Wortman J."/>
            <person name="Nusbaum C."/>
            <person name="Birren B."/>
        </authorList>
    </citation>
    <scope>NUCLEOTIDE SEQUENCE</scope>
    <source>
        <strain evidence="8">ATCC 64411</strain>
    </source>
</reference>
<evidence type="ECO:0000313" key="10">
    <source>
        <dbReference type="Proteomes" id="UP000011715"/>
    </source>
</evidence>
<evidence type="ECO:0000256" key="4">
    <source>
        <dbReference type="ARBA" id="ARBA00049194"/>
    </source>
</evidence>
<dbReference type="OMA" id="INGGPFN"/>
<dbReference type="InterPro" id="IPR016163">
    <property type="entry name" value="Ald_DH_C"/>
</dbReference>
<dbReference type="EMBL" id="ADBL01002057">
    <property type="status" value="NOT_ANNOTATED_CDS"/>
    <property type="molecule type" value="Genomic_DNA"/>
</dbReference>
<evidence type="ECO:0000313" key="8">
    <source>
        <dbReference type="EMBL" id="KLU89534.1"/>
    </source>
</evidence>
<proteinExistence type="inferred from homology"/>
<keyword evidence="2 6" id="KW-0560">Oxidoreductase</keyword>
<dbReference type="VEuPathDB" id="FungiDB:MAPG_08505"/>
<evidence type="ECO:0000256" key="2">
    <source>
        <dbReference type="ARBA" id="ARBA00023002"/>
    </source>
</evidence>
<dbReference type="InterPro" id="IPR016162">
    <property type="entry name" value="Ald_DH_N"/>
</dbReference>
<dbReference type="PANTHER" id="PTHR11699">
    <property type="entry name" value="ALDEHYDE DEHYDROGENASE-RELATED"/>
    <property type="match status" value="1"/>
</dbReference>
<keyword evidence="10" id="KW-1185">Reference proteome</keyword>
<evidence type="ECO:0000313" key="9">
    <source>
        <dbReference type="EnsemblFungi" id="MAPG_08505T0"/>
    </source>
</evidence>
<comment type="similarity">
    <text evidence="1 6">Belongs to the aldehyde dehydrogenase family.</text>
</comment>
<dbReference type="EC" id="1.2.1.3" evidence="3"/>
<dbReference type="OrthoDB" id="310895at2759"/>
<dbReference type="PROSITE" id="PS00687">
    <property type="entry name" value="ALDEHYDE_DEHYDR_GLU"/>
    <property type="match status" value="1"/>
</dbReference>
<comment type="catalytic activity">
    <reaction evidence="4">
        <text>an aldehyde + NAD(+) + H2O = a carboxylate + NADH + 2 H(+)</text>
        <dbReference type="Rhea" id="RHEA:16185"/>
        <dbReference type="ChEBI" id="CHEBI:15377"/>
        <dbReference type="ChEBI" id="CHEBI:15378"/>
        <dbReference type="ChEBI" id="CHEBI:17478"/>
        <dbReference type="ChEBI" id="CHEBI:29067"/>
        <dbReference type="ChEBI" id="CHEBI:57540"/>
        <dbReference type="ChEBI" id="CHEBI:57945"/>
        <dbReference type="EC" id="1.2.1.3"/>
    </reaction>
</comment>
<sequence>MASDSIVRPRMLIGGELLETSSDKKTFDIFSPSNVKIKIAEVPEATEDDTNRAVAAAARAFPAWSETAAEVRGNYLRKLAELMRENGPELARLEAISMGRPVTTYFDAEYAATRLELFAGAWPHMQGHSSINSPGYVSMTLRQPFGVVAGILPWNVPLPMFAAKAGPALVSGNCIIIKSSEKAPLAIAKLGELVVQAGFPAGVLNIISGHGQPSGARLARHPDIRALSFTGSSRTGRLIQIAAAESNLKHVTLELGGKSPAIVFADADLQRAAAQVAASVQFNSGQVCVANSRAYVEKSVANEFIGLVKQALTAMTVAGDPLDPKTTHGPQADRLQYDTVLSYIESGKKASGELALGGNGSLDESGGLFVEPTVFVSQPEDSPVVKNEIFGPVIVINTFEEEAEVLKLANDSEYGLWAAVYTRDLSRALRVSKALESGTVSVNCTVPTAASPDMPFGGYKASGQGREGIRDSIDNFCETKTVIIKVDEL</sequence>
<gene>
    <name evidence="8" type="ORF">MAPG_08505</name>
</gene>
<dbReference type="STRING" id="644358.A0A0C4E7J2"/>
<accession>A0A0C4E7J2</accession>
<dbReference type="EnsemblFungi" id="MAPG_08505T0">
    <property type="protein sequence ID" value="MAPG_08505T0"/>
    <property type="gene ID" value="MAPG_08505"/>
</dbReference>
<reference evidence="9" key="5">
    <citation type="submission" date="2015-06" db="UniProtKB">
        <authorList>
            <consortium name="EnsemblFungi"/>
        </authorList>
    </citation>
    <scope>IDENTIFICATION</scope>
    <source>
        <strain evidence="9">ATCC 64411</strain>
    </source>
</reference>
<evidence type="ECO:0000256" key="1">
    <source>
        <dbReference type="ARBA" id="ARBA00009986"/>
    </source>
</evidence>
<dbReference type="InterPro" id="IPR029510">
    <property type="entry name" value="Ald_DH_CS_GLU"/>
</dbReference>
<evidence type="ECO:0000259" key="7">
    <source>
        <dbReference type="Pfam" id="PF00171"/>
    </source>
</evidence>
<evidence type="ECO:0000256" key="3">
    <source>
        <dbReference type="ARBA" id="ARBA00024226"/>
    </source>
</evidence>
<dbReference type="EMBL" id="GL876973">
    <property type="protein sequence ID" value="KLU89534.1"/>
    <property type="molecule type" value="Genomic_DNA"/>
</dbReference>